<feature type="chain" id="PRO_5030680864" description="Sialate O-acetylesterase domain-containing protein" evidence="2">
    <location>
        <begin position="24"/>
        <end position="780"/>
    </location>
</feature>
<evidence type="ECO:0000313" key="4">
    <source>
        <dbReference type="EMBL" id="MBC2602595.1"/>
    </source>
</evidence>
<dbReference type="RefSeq" id="WP_185693262.1">
    <property type="nucleotide sequence ID" value="NZ_JACHVA010000101.1"/>
</dbReference>
<evidence type="ECO:0000256" key="1">
    <source>
        <dbReference type="ARBA" id="ARBA00022801"/>
    </source>
</evidence>
<keyword evidence="1" id="KW-0378">Hydrolase</keyword>
<name>A0A7X1B168_9BACT</name>
<evidence type="ECO:0000313" key="5">
    <source>
        <dbReference type="Proteomes" id="UP000525652"/>
    </source>
</evidence>
<dbReference type="Gene3D" id="3.40.50.1110">
    <property type="entry name" value="SGNH hydrolase"/>
    <property type="match status" value="1"/>
</dbReference>
<feature type="domain" description="Sialate O-acetylesterase" evidence="3">
    <location>
        <begin position="547"/>
        <end position="654"/>
    </location>
</feature>
<dbReference type="SUPFAM" id="SSF52266">
    <property type="entry name" value="SGNH hydrolase"/>
    <property type="match status" value="1"/>
</dbReference>
<evidence type="ECO:0000259" key="3">
    <source>
        <dbReference type="Pfam" id="PF03629"/>
    </source>
</evidence>
<dbReference type="PANTHER" id="PTHR22901:SF0">
    <property type="entry name" value="SIALATE O-ACETYLESTERASE"/>
    <property type="match status" value="1"/>
</dbReference>
<dbReference type="PANTHER" id="PTHR22901">
    <property type="entry name" value="SIALATE O-ACETYLESTERASE"/>
    <property type="match status" value="1"/>
</dbReference>
<gene>
    <name evidence="4" type="ORF">H5P30_12505</name>
</gene>
<comment type="caution">
    <text evidence="4">The sequence shown here is derived from an EMBL/GenBank/DDBJ whole genome shotgun (WGS) entry which is preliminary data.</text>
</comment>
<accession>A0A7X1B168</accession>
<protein>
    <recommendedName>
        <fullName evidence="3">Sialate O-acetylesterase domain-containing protein</fullName>
    </recommendedName>
</protein>
<sequence>MNQKKLLSLFGFIFIAVVSSALGEDTVADGIISRDGWSFDRHGLEGRPEEIDALLAEKGKRFKASGWVEYDIEVPGTGWYALWLAGSPPEWPRDLYIDGETVIRLGVSYGSDVNETPPGHPTWYKEANLFLEKGSHALRIQRLGFPGMLPTALELRPVSGEASGSIRALVGADRLVEAGESTTLELIGGTTRPLDYEFYVQNEVTGELSPVGNLLFPKADTPIHKEVAFTLPEPGLYSIVVRAEGEVLRPSDVKGGYFVAAEKSGHGIVQDGFRLAGVFRDGMVIQQGKPLPVWGVAPAGEKVQISLGGQSAETVADDDGLWEVILEPMSVGGPPMQLVATAGDEKRTYDDVLVGEVWVASGQSNMGGRMDISPNFDEWLARGDYPDVRVTSLKQCETDDGDPLIEGYRWSDADFQGDEKAIKQWKPIQYAFATDLHRALDVPVGIVMVNRGGTVISTWTSMDLHENHEAFRPMLEGLHANQRERVPELTHVQDYIGDIRKWQKRSEKAKAQGKIAPKMPEPQLEISRKNDPGYLFEALIEPLARFPVRGIIWYQGESDSSMAEAYRDRFPAMIRNWRELWGEPDLPFYFVQIAYGQGERFEGTPGDYRHGEIKEAQAMALTVPHTGMAVTDDLMQPGDDVHYPNKLPVGHRLALIALANTYGMDLEYSGPVYREHQVEGDRIRLFFDHAEGLEVAGGESLRNFWIAGEDREWFWAEARIDGESVLVSSPEVTDPVAVRYSWGDQPMGTNLVNAAGLPAPVFRTDDWPMETEGVYWIKKD</sequence>
<dbReference type="InterPro" id="IPR036514">
    <property type="entry name" value="SGNH_hydro_sf"/>
</dbReference>
<dbReference type="Gene3D" id="2.60.120.260">
    <property type="entry name" value="Galactose-binding domain-like"/>
    <property type="match status" value="1"/>
</dbReference>
<keyword evidence="5" id="KW-1185">Reference proteome</keyword>
<evidence type="ECO:0000256" key="2">
    <source>
        <dbReference type="SAM" id="SignalP"/>
    </source>
</evidence>
<dbReference type="Pfam" id="PF03629">
    <property type="entry name" value="SASA"/>
    <property type="match status" value="2"/>
</dbReference>
<dbReference type="EMBL" id="JACHVA010000101">
    <property type="protein sequence ID" value="MBC2602595.1"/>
    <property type="molecule type" value="Genomic_DNA"/>
</dbReference>
<dbReference type="AlphaFoldDB" id="A0A7X1B168"/>
<feature type="domain" description="Sialate O-acetylesterase" evidence="3">
    <location>
        <begin position="356"/>
        <end position="483"/>
    </location>
</feature>
<dbReference type="GO" id="GO:0001681">
    <property type="term" value="F:sialate O-acetylesterase activity"/>
    <property type="evidence" value="ECO:0007669"/>
    <property type="project" value="InterPro"/>
</dbReference>
<feature type="signal peptide" evidence="2">
    <location>
        <begin position="1"/>
        <end position="23"/>
    </location>
</feature>
<organism evidence="4 5">
    <name type="scientific">Puniceicoccus vermicola</name>
    <dbReference type="NCBI Taxonomy" id="388746"/>
    <lineage>
        <taxon>Bacteria</taxon>
        <taxon>Pseudomonadati</taxon>
        <taxon>Verrucomicrobiota</taxon>
        <taxon>Opitutia</taxon>
        <taxon>Puniceicoccales</taxon>
        <taxon>Puniceicoccaceae</taxon>
        <taxon>Puniceicoccus</taxon>
    </lineage>
</organism>
<dbReference type="InterPro" id="IPR039329">
    <property type="entry name" value="SIAE"/>
</dbReference>
<reference evidence="4 5" key="1">
    <citation type="submission" date="2020-07" db="EMBL/GenBank/DDBJ databases">
        <authorList>
            <person name="Feng X."/>
        </authorList>
    </citation>
    <scope>NUCLEOTIDE SEQUENCE [LARGE SCALE GENOMIC DNA]</scope>
    <source>
        <strain evidence="4 5">JCM14086</strain>
    </source>
</reference>
<keyword evidence="2" id="KW-0732">Signal</keyword>
<proteinExistence type="predicted"/>
<dbReference type="InterPro" id="IPR005181">
    <property type="entry name" value="SASA"/>
</dbReference>
<dbReference type="GO" id="GO:0005975">
    <property type="term" value="P:carbohydrate metabolic process"/>
    <property type="evidence" value="ECO:0007669"/>
    <property type="project" value="TreeGrafter"/>
</dbReference>
<dbReference type="Proteomes" id="UP000525652">
    <property type="component" value="Unassembled WGS sequence"/>
</dbReference>